<feature type="domain" description="HMG box" evidence="13">
    <location>
        <begin position="6"/>
        <end position="70"/>
    </location>
</feature>
<feature type="domain" description="Maelstrom" evidence="14">
    <location>
        <begin position="159"/>
        <end position="269"/>
    </location>
</feature>
<evidence type="ECO:0000256" key="10">
    <source>
        <dbReference type="ARBA" id="ARBA00023242"/>
    </source>
</evidence>
<protein>
    <recommendedName>
        <fullName evidence="4">Protein maelstrom homolog</fullName>
    </recommendedName>
</protein>
<accession>A0A8C5NJM6</accession>
<dbReference type="InterPro" id="IPR024970">
    <property type="entry name" value="Maelstrom"/>
</dbReference>
<dbReference type="GO" id="GO:0043565">
    <property type="term" value="F:sequence-specific DNA binding"/>
    <property type="evidence" value="ECO:0007669"/>
    <property type="project" value="TreeGrafter"/>
</dbReference>
<dbReference type="Proteomes" id="UP000694408">
    <property type="component" value="Unplaced"/>
</dbReference>
<keyword evidence="8" id="KW-0238">DNA-binding</keyword>
<evidence type="ECO:0000256" key="2">
    <source>
        <dbReference type="ARBA" id="ARBA00004496"/>
    </source>
</evidence>
<evidence type="ECO:0000256" key="9">
    <source>
        <dbReference type="ARBA" id="ARBA00023158"/>
    </source>
</evidence>
<dbReference type="GO" id="GO:0034587">
    <property type="term" value="P:piRNA processing"/>
    <property type="evidence" value="ECO:0007669"/>
    <property type="project" value="TreeGrafter"/>
</dbReference>
<dbReference type="GO" id="GO:0007140">
    <property type="term" value="P:male meiotic nuclear division"/>
    <property type="evidence" value="ECO:0007669"/>
    <property type="project" value="TreeGrafter"/>
</dbReference>
<comment type="function">
    <text evidence="12">Plays a central role during spermatogenesis by repressing transposable elements and preventing their mobilization, which is essential for the germline integrity. Acts via the piRNA metabolic process, which mediates the repression of transposable elements during meiosis by forming complexes composed of piRNAs and Piwi proteins and governs the methylation and subsequent repression of transposons. Its association with piP-bodies suggests a participation in the secondary piRNAs metabolic process. Required for the localization of germ-cell factors to the meiotic nuage.</text>
</comment>
<organism evidence="15 16">
    <name type="scientific">Junco hyemalis</name>
    <name type="common">Dark-eyed junco</name>
    <dbReference type="NCBI Taxonomy" id="40217"/>
    <lineage>
        <taxon>Eukaryota</taxon>
        <taxon>Metazoa</taxon>
        <taxon>Chordata</taxon>
        <taxon>Craniata</taxon>
        <taxon>Vertebrata</taxon>
        <taxon>Euteleostomi</taxon>
        <taxon>Archelosauria</taxon>
        <taxon>Archosauria</taxon>
        <taxon>Dinosauria</taxon>
        <taxon>Saurischia</taxon>
        <taxon>Theropoda</taxon>
        <taxon>Coelurosauria</taxon>
        <taxon>Aves</taxon>
        <taxon>Neognathae</taxon>
        <taxon>Neoaves</taxon>
        <taxon>Telluraves</taxon>
        <taxon>Australaves</taxon>
        <taxon>Passeriformes</taxon>
        <taxon>Passerellidae</taxon>
        <taxon>Junco</taxon>
    </lineage>
</organism>
<dbReference type="GO" id="GO:0005634">
    <property type="term" value="C:nucleus"/>
    <property type="evidence" value="ECO:0007669"/>
    <property type="project" value="UniProtKB-SubCell"/>
</dbReference>
<evidence type="ECO:0000256" key="3">
    <source>
        <dbReference type="ARBA" id="ARBA00007057"/>
    </source>
</evidence>
<dbReference type="GO" id="GO:0007283">
    <property type="term" value="P:spermatogenesis"/>
    <property type="evidence" value="ECO:0007669"/>
    <property type="project" value="TreeGrafter"/>
</dbReference>
<evidence type="ECO:0000256" key="12">
    <source>
        <dbReference type="ARBA" id="ARBA00025698"/>
    </source>
</evidence>
<feature type="domain" description="Maelstrom" evidence="14">
    <location>
        <begin position="109"/>
        <end position="147"/>
    </location>
</feature>
<dbReference type="InterPro" id="IPR036910">
    <property type="entry name" value="HMG_box_dom_sf"/>
</dbReference>
<dbReference type="InterPro" id="IPR009071">
    <property type="entry name" value="HMG_box_dom"/>
</dbReference>
<comment type="subcellular location">
    <subcellularLocation>
        <location evidence="2">Cytoplasm</location>
    </subcellularLocation>
    <subcellularLocation>
        <location evidence="1">Nucleus</location>
    </subcellularLocation>
</comment>
<keyword evidence="16" id="KW-1185">Reference proteome</keyword>
<keyword evidence="11" id="KW-0469">Meiosis</keyword>
<evidence type="ECO:0000313" key="15">
    <source>
        <dbReference type="Ensembl" id="ENSJHYP00000003492.1"/>
    </source>
</evidence>
<dbReference type="GO" id="GO:0045892">
    <property type="term" value="P:negative regulation of DNA-templated transcription"/>
    <property type="evidence" value="ECO:0007669"/>
    <property type="project" value="TreeGrafter"/>
</dbReference>
<evidence type="ECO:0000259" key="13">
    <source>
        <dbReference type="Pfam" id="PF09011"/>
    </source>
</evidence>
<evidence type="ECO:0000256" key="7">
    <source>
        <dbReference type="ARBA" id="ARBA00022782"/>
    </source>
</evidence>
<evidence type="ECO:0000256" key="8">
    <source>
        <dbReference type="ARBA" id="ARBA00023125"/>
    </source>
</evidence>
<evidence type="ECO:0000259" key="14">
    <source>
        <dbReference type="Pfam" id="PF13017"/>
    </source>
</evidence>
<evidence type="ECO:0000256" key="11">
    <source>
        <dbReference type="ARBA" id="ARBA00023254"/>
    </source>
</evidence>
<dbReference type="GO" id="GO:0060964">
    <property type="term" value="P:regulation of miRNA-mediated gene silencing"/>
    <property type="evidence" value="ECO:0007669"/>
    <property type="project" value="InterPro"/>
</dbReference>
<dbReference type="Pfam" id="PF13017">
    <property type="entry name" value="Maelstrom"/>
    <property type="match status" value="2"/>
</dbReference>
<dbReference type="SUPFAM" id="SSF47095">
    <property type="entry name" value="HMG-box"/>
    <property type="match status" value="1"/>
</dbReference>
<dbReference type="Pfam" id="PF09011">
    <property type="entry name" value="HMG_box_2"/>
    <property type="match status" value="1"/>
</dbReference>
<evidence type="ECO:0000256" key="1">
    <source>
        <dbReference type="ARBA" id="ARBA00004123"/>
    </source>
</evidence>
<keyword evidence="6" id="KW-0963">Cytoplasm</keyword>
<dbReference type="PANTHER" id="PTHR21358:SF4">
    <property type="entry name" value="PROTEIN MAELSTROM HOMOLOG"/>
    <property type="match status" value="1"/>
</dbReference>
<comment type="similarity">
    <text evidence="3">Belongs to the maelstrom family.</text>
</comment>
<sequence length="298" mass="34667">MARRGGHRTAFLWFVHDQLPGLERRGLSVTCVGDAVPYCSQAWESLTEEEKTMYAEKARTWNSKKRSQKTTSMASVTSEGGFVLFLPDMVADIFYFLDIYSYGRLPPHCEQRFLPCEIGCVRYSLQHGILADFHHFIDPGDFQQSQKYWGEREAFWQLFFLQSNDRFRINWCLGRMASIESHWELFAVEDLIMKLYQKKYQKEPSNVWVYRKLDVCLWDFSSNTRCKWHEENDIICCALASCKKMGYCISKSFAGVYGVPLTAAHLPLQDSDCDQGTNTRIVKLDAGHNQVRFFHLIP</sequence>
<dbReference type="Gene3D" id="1.10.30.10">
    <property type="entry name" value="High mobility group box domain"/>
    <property type="match status" value="1"/>
</dbReference>
<keyword evidence="5" id="KW-0217">Developmental protein</keyword>
<dbReference type="Ensembl" id="ENSJHYT00000004301.1">
    <property type="protein sequence ID" value="ENSJHYP00000003492.1"/>
    <property type="gene ID" value="ENSJHYG00000002846.1"/>
</dbReference>
<dbReference type="GO" id="GO:0030154">
    <property type="term" value="P:cell differentiation"/>
    <property type="evidence" value="ECO:0007669"/>
    <property type="project" value="UniProtKB-KW"/>
</dbReference>
<keyword evidence="10" id="KW-0539">Nucleus</keyword>
<dbReference type="AlphaFoldDB" id="A0A8C5NJM6"/>
<name>A0A8C5NJM6_JUNHY</name>
<evidence type="ECO:0000256" key="4">
    <source>
        <dbReference type="ARBA" id="ARBA00021076"/>
    </source>
</evidence>
<dbReference type="PANTHER" id="PTHR21358">
    <property type="entry name" value="PROTEIN MAELSTROM HOMOLOG"/>
    <property type="match status" value="1"/>
</dbReference>
<dbReference type="InterPro" id="IPR039259">
    <property type="entry name" value="Protein_maelstrom"/>
</dbReference>
<reference evidence="15" key="1">
    <citation type="submission" date="2025-08" db="UniProtKB">
        <authorList>
            <consortium name="Ensembl"/>
        </authorList>
    </citation>
    <scope>IDENTIFICATION</scope>
</reference>
<reference evidence="15" key="2">
    <citation type="submission" date="2025-09" db="UniProtKB">
        <authorList>
            <consortium name="Ensembl"/>
        </authorList>
    </citation>
    <scope>IDENTIFICATION</scope>
</reference>
<dbReference type="GO" id="GO:0043186">
    <property type="term" value="C:P granule"/>
    <property type="evidence" value="ECO:0007669"/>
    <property type="project" value="TreeGrafter"/>
</dbReference>
<keyword evidence="9" id="KW-0943">RNA-mediated gene silencing</keyword>
<proteinExistence type="inferred from homology"/>
<evidence type="ECO:0000256" key="5">
    <source>
        <dbReference type="ARBA" id="ARBA00022473"/>
    </source>
</evidence>
<evidence type="ECO:0000256" key="6">
    <source>
        <dbReference type="ARBA" id="ARBA00022490"/>
    </source>
</evidence>
<keyword evidence="7" id="KW-0221">Differentiation</keyword>
<evidence type="ECO:0000313" key="16">
    <source>
        <dbReference type="Proteomes" id="UP000694408"/>
    </source>
</evidence>